<evidence type="ECO:0000313" key="2">
    <source>
        <dbReference type="Proteomes" id="UP001339962"/>
    </source>
</evidence>
<comment type="caution">
    <text evidence="1">The sequence shown here is derived from an EMBL/GenBank/DDBJ whole genome shotgun (WGS) entry which is preliminary data.</text>
</comment>
<dbReference type="AlphaFoldDB" id="A0ABD5IXI2"/>
<evidence type="ECO:0000313" key="1">
    <source>
        <dbReference type="EMBL" id="MED5052450.1"/>
    </source>
</evidence>
<protein>
    <submittedName>
        <fullName evidence="1">Uncharacterized protein</fullName>
    </submittedName>
</protein>
<proteinExistence type="predicted"/>
<reference evidence="1 2" key="1">
    <citation type="submission" date="2023-03" db="EMBL/GenBank/DDBJ databases">
        <title>Bacillus Genome Sequencing.</title>
        <authorList>
            <person name="Dunlap C."/>
        </authorList>
    </citation>
    <scope>NUCLEOTIDE SEQUENCE [LARGE SCALE GENOMIC DNA]</scope>
    <source>
        <strain evidence="1 2">NRS-38</strain>
    </source>
</reference>
<sequence>MKSQAFRLVCCLEEELERPDQSIDRSGNRTIHQLAKYERFSGGSNKRHMQTATVA</sequence>
<dbReference type="Proteomes" id="UP001339962">
    <property type="component" value="Unassembled WGS sequence"/>
</dbReference>
<dbReference type="RefSeq" id="WP_156450527.1">
    <property type="nucleotide sequence ID" value="NZ_JACIDF010000012.1"/>
</dbReference>
<dbReference type="EMBL" id="JARTLI010000020">
    <property type="protein sequence ID" value="MED5052450.1"/>
    <property type="molecule type" value="Genomic_DNA"/>
</dbReference>
<organism evidence="1 2">
    <name type="scientific">Anoxybacteroides rupiense</name>
    <dbReference type="NCBI Taxonomy" id="311460"/>
    <lineage>
        <taxon>Bacteria</taxon>
        <taxon>Bacillati</taxon>
        <taxon>Bacillota</taxon>
        <taxon>Bacilli</taxon>
        <taxon>Bacillales</taxon>
        <taxon>Anoxybacillaceae</taxon>
        <taxon>Anoxybacteroides</taxon>
    </lineage>
</organism>
<accession>A0ABD5IXI2</accession>
<name>A0ABD5IXI2_9BACL</name>
<gene>
    <name evidence="1" type="ORF">P9850_11370</name>
</gene>